<evidence type="ECO:0000259" key="1">
    <source>
        <dbReference type="Pfam" id="PF13298"/>
    </source>
</evidence>
<dbReference type="InterPro" id="IPR014144">
    <property type="entry name" value="LigD_PE_domain"/>
</dbReference>
<dbReference type="NCBIfam" id="TIGR02777">
    <property type="entry name" value="LigD_PE_dom"/>
    <property type="match status" value="1"/>
</dbReference>
<protein>
    <submittedName>
        <fullName evidence="2">DNA ligase</fullName>
    </submittedName>
</protein>
<reference evidence="2 3" key="1">
    <citation type="journal article" date="2017" name="ISME J.">
        <title>Grape pomace compost harbors organohalide-respiring Dehalogenimonas species with novel reductive dehalogenase genes.</title>
        <authorList>
            <person name="Yang Y."/>
            <person name="Higgins S.A."/>
            <person name="Yan J."/>
            <person name="Simsir B."/>
            <person name="Chourey K."/>
            <person name="Iyer R."/>
            <person name="Hettich R.L."/>
            <person name="Baldwin B."/>
            <person name="Ogles D.M."/>
            <person name="Loffler F.E."/>
        </authorList>
    </citation>
    <scope>NUCLEOTIDE SEQUENCE [LARGE SCALE GENOMIC DNA]</scope>
    <source>
        <strain evidence="2 3">GP</strain>
    </source>
</reference>
<dbReference type="AlphaFoldDB" id="A0A2P5P670"/>
<name>A0A2P5P670_9CHLR</name>
<feature type="domain" description="DNA ligase D 3'-phosphoesterase" evidence="1">
    <location>
        <begin position="38"/>
        <end position="150"/>
    </location>
</feature>
<dbReference type="RefSeq" id="WP_102330791.1">
    <property type="nucleotide sequence ID" value="NZ_CP058566.2"/>
</dbReference>
<proteinExistence type="predicted"/>
<accession>A0A2P5P670</accession>
<gene>
    <name evidence="2" type="ORF">JP09_008575</name>
</gene>
<evidence type="ECO:0000313" key="2">
    <source>
        <dbReference type="EMBL" id="PPD57780.1"/>
    </source>
</evidence>
<sequence length="192" mass="21423">MKAEEKLKEYKAKRNFKKTTEPPAEVVPSSAKPMFVIQKHDASHLHYDLRLEIDGVLKSWAVPKGPSLDPQAKHLAVPTEDHPMAYGGFEGTIPEGEYGAGTVMVWDTGTYRNIKADKPEPETMSEAYDKGRIEVFLEGKKLKGLFALIKTARGWLFFKMNDEFVKTGDILEEAPKSALTGRTLEQIAAAKD</sequence>
<comment type="caution">
    <text evidence="2">The sequence shown here is derived from an EMBL/GenBank/DDBJ whole genome shotgun (WGS) entry which is preliminary data.</text>
</comment>
<dbReference type="PANTHER" id="PTHR39465">
    <property type="entry name" value="DNA LIGASE D, 3'-PHOSPHOESTERASE DOMAIN"/>
    <property type="match status" value="1"/>
</dbReference>
<keyword evidence="2" id="KW-0436">Ligase</keyword>
<organism evidence="2 3">
    <name type="scientific">Dehalogenimonas etheniformans</name>
    <dbReference type="NCBI Taxonomy" id="1536648"/>
    <lineage>
        <taxon>Bacteria</taxon>
        <taxon>Bacillati</taxon>
        <taxon>Chloroflexota</taxon>
        <taxon>Dehalococcoidia</taxon>
        <taxon>Dehalococcoidales</taxon>
        <taxon>Dehalococcoidaceae</taxon>
        <taxon>Dehalogenimonas</taxon>
    </lineage>
</organism>
<keyword evidence="3" id="KW-1185">Reference proteome</keyword>
<dbReference type="GO" id="GO:0016874">
    <property type="term" value="F:ligase activity"/>
    <property type="evidence" value="ECO:0007669"/>
    <property type="project" value="UniProtKB-KW"/>
</dbReference>
<dbReference type="Proteomes" id="UP000235653">
    <property type="component" value="Unassembled WGS sequence"/>
</dbReference>
<dbReference type="PANTHER" id="PTHR39465:SF1">
    <property type="entry name" value="DNA LIGASE D 3'-PHOSPHOESTERASE DOMAIN-CONTAINING PROTEIN"/>
    <property type="match status" value="1"/>
</dbReference>
<dbReference type="OrthoDB" id="9802472at2"/>
<dbReference type="Pfam" id="PF13298">
    <property type="entry name" value="LigD_N"/>
    <property type="match status" value="1"/>
</dbReference>
<dbReference type="EMBL" id="JQAN02000011">
    <property type="protein sequence ID" value="PPD57780.1"/>
    <property type="molecule type" value="Genomic_DNA"/>
</dbReference>
<evidence type="ECO:0000313" key="3">
    <source>
        <dbReference type="Proteomes" id="UP000235653"/>
    </source>
</evidence>